<dbReference type="Gene3D" id="3.30.930.10">
    <property type="entry name" value="Bira Bifunctional Protein, Domain 2"/>
    <property type="match status" value="1"/>
</dbReference>
<comment type="caution">
    <text evidence="4">The sequence shown here is derived from an EMBL/GenBank/DDBJ whole genome shotgun (WGS) entry which is preliminary data.</text>
</comment>
<dbReference type="GO" id="GO:0004077">
    <property type="term" value="F:biotin--[biotin carboxyl-carrier protein] ligase activity"/>
    <property type="evidence" value="ECO:0007669"/>
    <property type="project" value="InterPro"/>
</dbReference>
<dbReference type="AlphaFoldDB" id="A0A1X2GE91"/>
<dbReference type="InterPro" id="IPR004143">
    <property type="entry name" value="BPL_LPL_catalytic"/>
</dbReference>
<sequence length="663" mass="73029">MNVLLYAGEGASPNAIKQTYATLKRLLGQAYDIIKVDAHILKREPWEETCSLLVLPGGRDSPYCQDMNGDINRRIRNYVHGGGRYVGFCAGAYYASASIAFEVGTPMEVKGARELTFYPGASHGAVYPGFVYDSHKGARAVAATVLDTNKSLAMYYNGGGYFVNPERFGEQVQVLATYPALQGDEPSKAAIVRCKVGHGTALLSALHPEYDVSTIQDIHQANDHQQLVSTLTASRPLCLSFLGAQFNDMGLTVCTTSSVSSQDDDAPALTPMYIGTNTKPLADLIVQQLQALADQDVIKDSANQFYLANWNDPTSALHQQWREQLTLTDVTATGTANTTKAKDQPLISLMIQYPPASLLQPPIVPPDTLTPLFNMHAYFAHLAGYRDKEFAGGKWYTFGNAMLYSQVITSTQTVLDKNYSFAQALPSGLVCLATHQVAGRGRGRNSWVSQTGALQFSLEFRHSLQMQQHAPVVFIQYIAALAMVESVRSRPGYENVPLRLKWPNDVYADLPEQGLKKVGGLLVNSSFAGSEFLLVVGCGMNLSNSQPSVCVNDVIAQHDPSLSRLEPEDMLASVLVIFERYYNDFCEKGMGPWFLDQYYKRWLHTDKLVTLTTHDNVKAKIVGITSDYGMLEAINEDDKKTRYTLQPDGNSFDMLKGLIIKKS</sequence>
<dbReference type="InterPro" id="IPR019197">
    <property type="entry name" value="Biotin-prot_ligase_N"/>
</dbReference>
<dbReference type="Pfam" id="PF09825">
    <property type="entry name" value="BPL_N"/>
    <property type="match status" value="1"/>
</dbReference>
<dbReference type="CDD" id="cd03144">
    <property type="entry name" value="GATase1_ScBLP_like"/>
    <property type="match status" value="1"/>
</dbReference>
<name>A0A1X2GE91_9FUNG</name>
<organism evidence="4 5">
    <name type="scientific">Hesseltinella vesiculosa</name>
    <dbReference type="NCBI Taxonomy" id="101127"/>
    <lineage>
        <taxon>Eukaryota</taxon>
        <taxon>Fungi</taxon>
        <taxon>Fungi incertae sedis</taxon>
        <taxon>Mucoromycota</taxon>
        <taxon>Mucoromycotina</taxon>
        <taxon>Mucoromycetes</taxon>
        <taxon>Mucorales</taxon>
        <taxon>Cunninghamellaceae</taxon>
        <taxon>Hesseltinella</taxon>
    </lineage>
</organism>
<dbReference type="OrthoDB" id="10250105at2759"/>
<dbReference type="PROSITE" id="PS51733">
    <property type="entry name" value="BPL_LPL_CATALYTIC"/>
    <property type="match status" value="1"/>
</dbReference>
<dbReference type="EMBL" id="MCGT01000020">
    <property type="protein sequence ID" value="ORX51705.1"/>
    <property type="molecule type" value="Genomic_DNA"/>
</dbReference>
<gene>
    <name evidence="4" type="ORF">DM01DRAFT_1337204</name>
</gene>
<evidence type="ECO:0000259" key="3">
    <source>
        <dbReference type="PROSITE" id="PS51733"/>
    </source>
</evidence>
<proteinExistence type="inferred from homology"/>
<dbReference type="SUPFAM" id="SSF52317">
    <property type="entry name" value="Class I glutamine amidotransferase-like"/>
    <property type="match status" value="1"/>
</dbReference>
<dbReference type="STRING" id="101127.A0A1X2GE91"/>
<dbReference type="InterPro" id="IPR004408">
    <property type="entry name" value="Biotin_CoA_COase_ligase"/>
</dbReference>
<evidence type="ECO:0000313" key="5">
    <source>
        <dbReference type="Proteomes" id="UP000242146"/>
    </source>
</evidence>
<evidence type="ECO:0000313" key="4">
    <source>
        <dbReference type="EMBL" id="ORX51705.1"/>
    </source>
</evidence>
<dbReference type="Proteomes" id="UP000242146">
    <property type="component" value="Unassembled WGS sequence"/>
</dbReference>
<evidence type="ECO:0000256" key="2">
    <source>
        <dbReference type="ARBA" id="ARBA00022598"/>
    </source>
</evidence>
<comment type="similarity">
    <text evidence="1">Belongs to the biotin--protein ligase family.</text>
</comment>
<keyword evidence="2" id="KW-0436">Ligase</keyword>
<dbReference type="GO" id="GO:0005737">
    <property type="term" value="C:cytoplasm"/>
    <property type="evidence" value="ECO:0007669"/>
    <property type="project" value="TreeGrafter"/>
</dbReference>
<dbReference type="PANTHER" id="PTHR12835:SF5">
    <property type="entry name" value="BIOTIN--PROTEIN LIGASE"/>
    <property type="match status" value="1"/>
</dbReference>
<dbReference type="PANTHER" id="PTHR12835">
    <property type="entry name" value="BIOTIN PROTEIN LIGASE"/>
    <property type="match status" value="1"/>
</dbReference>
<feature type="domain" description="BPL/LPL catalytic" evidence="3">
    <location>
        <begin position="387"/>
        <end position="586"/>
    </location>
</feature>
<dbReference type="Gene3D" id="3.40.50.880">
    <property type="match status" value="1"/>
</dbReference>
<dbReference type="NCBIfam" id="TIGR00121">
    <property type="entry name" value="birA_ligase"/>
    <property type="match status" value="1"/>
</dbReference>
<reference evidence="4 5" key="1">
    <citation type="submission" date="2016-07" db="EMBL/GenBank/DDBJ databases">
        <title>Pervasive Adenine N6-methylation of Active Genes in Fungi.</title>
        <authorList>
            <consortium name="DOE Joint Genome Institute"/>
            <person name="Mondo S.J."/>
            <person name="Dannebaum R.O."/>
            <person name="Kuo R.C."/>
            <person name="Labutti K."/>
            <person name="Haridas S."/>
            <person name="Kuo A."/>
            <person name="Salamov A."/>
            <person name="Ahrendt S.R."/>
            <person name="Lipzen A."/>
            <person name="Sullivan W."/>
            <person name="Andreopoulos W.B."/>
            <person name="Clum A."/>
            <person name="Lindquist E."/>
            <person name="Daum C."/>
            <person name="Ramamoorthy G.K."/>
            <person name="Gryganskyi A."/>
            <person name="Culley D."/>
            <person name="Magnuson J.K."/>
            <person name="James T.Y."/>
            <person name="O'Malley M.A."/>
            <person name="Stajich J.E."/>
            <person name="Spatafora J.W."/>
            <person name="Visel A."/>
            <person name="Grigoriev I.V."/>
        </authorList>
    </citation>
    <scope>NUCLEOTIDE SEQUENCE [LARGE SCALE GENOMIC DNA]</scope>
    <source>
        <strain evidence="4 5">NRRL 3301</strain>
    </source>
</reference>
<dbReference type="InterPro" id="IPR029062">
    <property type="entry name" value="Class_I_gatase-like"/>
</dbReference>
<dbReference type="InterPro" id="IPR045864">
    <property type="entry name" value="aa-tRNA-synth_II/BPL/LPL"/>
</dbReference>
<evidence type="ECO:0000256" key="1">
    <source>
        <dbReference type="ARBA" id="ARBA00009934"/>
    </source>
</evidence>
<accession>A0A1X2GE91</accession>
<keyword evidence="5" id="KW-1185">Reference proteome</keyword>
<dbReference type="SUPFAM" id="SSF55681">
    <property type="entry name" value="Class II aaRS and biotin synthetases"/>
    <property type="match status" value="1"/>
</dbReference>
<dbReference type="CDD" id="cd16442">
    <property type="entry name" value="BPL"/>
    <property type="match status" value="1"/>
</dbReference>
<dbReference type="Pfam" id="PF03099">
    <property type="entry name" value="BPL_LplA_LipB"/>
    <property type="match status" value="1"/>
</dbReference>
<protein>
    <submittedName>
        <fullName evidence="4">Class II aaRS and biotin synthetase</fullName>
    </submittedName>
</protein>